<dbReference type="GO" id="GO:0008270">
    <property type="term" value="F:zinc ion binding"/>
    <property type="evidence" value="ECO:0007669"/>
    <property type="project" value="UniProtKB-KW"/>
</dbReference>
<dbReference type="AlphaFoldDB" id="A0A8B6HSL5"/>
<dbReference type="SUPFAM" id="SSF101898">
    <property type="entry name" value="NHL repeat"/>
    <property type="match status" value="1"/>
</dbReference>
<comment type="caution">
    <text evidence="2">The sequence shown here is derived from an EMBL/GenBank/DDBJ whole genome shotgun (WGS) entry which is preliminary data.</text>
</comment>
<keyword evidence="3" id="KW-1185">Reference proteome</keyword>
<evidence type="ECO:0000313" key="3">
    <source>
        <dbReference type="Proteomes" id="UP000596742"/>
    </source>
</evidence>
<keyword evidence="1" id="KW-0175">Coiled coil</keyword>
<dbReference type="GO" id="GO:0000209">
    <property type="term" value="P:protein polyubiquitination"/>
    <property type="evidence" value="ECO:0007669"/>
    <property type="project" value="TreeGrafter"/>
</dbReference>
<dbReference type="InterPro" id="IPR050952">
    <property type="entry name" value="TRIM-NHL_E3_ligases"/>
</dbReference>
<gene>
    <name evidence="2" type="ORF">MGAL_10B033033</name>
</gene>
<dbReference type="PANTHER" id="PTHR24104:SF25">
    <property type="entry name" value="PROTEIN LIN-41"/>
    <property type="match status" value="1"/>
</dbReference>
<dbReference type="PANTHER" id="PTHR24104">
    <property type="entry name" value="E3 UBIQUITIN-PROTEIN LIGASE NHLRC1-RELATED"/>
    <property type="match status" value="1"/>
</dbReference>
<dbReference type="GO" id="GO:0043161">
    <property type="term" value="P:proteasome-mediated ubiquitin-dependent protein catabolic process"/>
    <property type="evidence" value="ECO:0007669"/>
    <property type="project" value="TreeGrafter"/>
</dbReference>
<evidence type="ECO:0000313" key="2">
    <source>
        <dbReference type="EMBL" id="VDI83822.1"/>
    </source>
</evidence>
<dbReference type="OrthoDB" id="6066359at2759"/>
<protein>
    <submittedName>
        <fullName evidence="2">Uncharacterized protein</fullName>
    </submittedName>
</protein>
<name>A0A8B6HSL5_MYTGA</name>
<accession>A0A8B6HSL5</accession>
<feature type="coiled-coil region" evidence="1">
    <location>
        <begin position="55"/>
        <end position="115"/>
    </location>
</feature>
<organism evidence="2 3">
    <name type="scientific">Mytilus galloprovincialis</name>
    <name type="common">Mediterranean mussel</name>
    <dbReference type="NCBI Taxonomy" id="29158"/>
    <lineage>
        <taxon>Eukaryota</taxon>
        <taxon>Metazoa</taxon>
        <taxon>Spiralia</taxon>
        <taxon>Lophotrochozoa</taxon>
        <taxon>Mollusca</taxon>
        <taxon>Bivalvia</taxon>
        <taxon>Autobranchia</taxon>
        <taxon>Pteriomorphia</taxon>
        <taxon>Mytilida</taxon>
        <taxon>Mytiloidea</taxon>
        <taxon>Mytilidae</taxon>
        <taxon>Mytilinae</taxon>
        <taxon>Mytilus</taxon>
    </lineage>
</organism>
<evidence type="ECO:0000256" key="1">
    <source>
        <dbReference type="SAM" id="Coils"/>
    </source>
</evidence>
<dbReference type="Proteomes" id="UP000596742">
    <property type="component" value="Unassembled WGS sequence"/>
</dbReference>
<reference evidence="2" key="1">
    <citation type="submission" date="2018-11" db="EMBL/GenBank/DDBJ databases">
        <authorList>
            <person name="Alioto T."/>
            <person name="Alioto T."/>
        </authorList>
    </citation>
    <scope>NUCLEOTIDE SEQUENCE</scope>
</reference>
<dbReference type="GO" id="GO:0061630">
    <property type="term" value="F:ubiquitin protein ligase activity"/>
    <property type="evidence" value="ECO:0007669"/>
    <property type="project" value="TreeGrafter"/>
</dbReference>
<sequence length="478" mass="54370">MHRKKIPSSKVFRCCFNRRSCKKSKAINRFDCLGGDIRDGLKNIEQLINGRISEKENFKKERDNIKTIIKDTREKIITRLEELENKLRADLKSKCRILKGKNKNALRTFENAQKELRKHHDSTIQMQQTSPDVHCFLATHQINDRVRGEMSSITKTAVSVENYKMEIELHPYISKLLKELEGVDVLGKISVEEKMAGLQINDASLRGAQSLRSPSVSIVSSVSETRLSLKQNFKVKQTREDINISGCAMSPNGNILLTNYTSAVVMEYSVTGQHIKSIAVSEPPFDVTAVDTDCIAVTYGDWCQYTELINVAKQTEKKQIDYQKSCWGICHWNGKCYVLIHESGVAVFDILGEKLKTIKLATSIVDYLVVTDNRIFYADYGTSLVYCCDMEGKKVWEFKDIPIRGPTGISVNNYKNVFVASYHDHNLSVIQHDGKSSKTLLNDKTECKKPRPIHFNLEKKLLIVCNEKDGQVDIYTVI</sequence>
<dbReference type="InterPro" id="IPR011042">
    <property type="entry name" value="6-blade_b-propeller_TolB-like"/>
</dbReference>
<dbReference type="Gene3D" id="2.120.10.30">
    <property type="entry name" value="TolB, C-terminal domain"/>
    <property type="match status" value="1"/>
</dbReference>
<dbReference type="EMBL" id="UYJE01010505">
    <property type="protein sequence ID" value="VDI83822.1"/>
    <property type="molecule type" value="Genomic_DNA"/>
</dbReference>
<proteinExistence type="predicted"/>